<protein>
    <submittedName>
        <fullName evidence="2">Uncharacterized protein</fullName>
    </submittedName>
</protein>
<feature type="transmembrane region" description="Helical" evidence="1">
    <location>
        <begin position="38"/>
        <end position="56"/>
    </location>
</feature>
<evidence type="ECO:0000256" key="1">
    <source>
        <dbReference type="SAM" id="Phobius"/>
    </source>
</evidence>
<feature type="transmembrane region" description="Helical" evidence="1">
    <location>
        <begin position="12"/>
        <end position="32"/>
    </location>
</feature>
<proteinExistence type="predicted"/>
<keyword evidence="1" id="KW-1133">Transmembrane helix</keyword>
<gene>
    <name evidence="2" type="ORF">IHQ72_03515</name>
</gene>
<organism evidence="2 3">
    <name type="scientific">Mesorhizobium onobrychidis</name>
    <dbReference type="NCBI Taxonomy" id="2775404"/>
    <lineage>
        <taxon>Bacteria</taxon>
        <taxon>Pseudomonadati</taxon>
        <taxon>Pseudomonadota</taxon>
        <taxon>Alphaproteobacteria</taxon>
        <taxon>Hyphomicrobiales</taxon>
        <taxon>Phyllobacteriaceae</taxon>
        <taxon>Mesorhizobium</taxon>
    </lineage>
</organism>
<dbReference type="EMBL" id="CP062229">
    <property type="protein sequence ID" value="UVC16262.1"/>
    <property type="molecule type" value="Genomic_DNA"/>
</dbReference>
<accession>A0ABY5R0R4</accession>
<dbReference type="Proteomes" id="UP001058098">
    <property type="component" value="Chromosome"/>
</dbReference>
<dbReference type="RefSeq" id="WP_258121193.1">
    <property type="nucleotide sequence ID" value="NZ_CP062229.1"/>
</dbReference>
<dbReference type="InterPro" id="IPR037185">
    <property type="entry name" value="EmrE-like"/>
</dbReference>
<keyword evidence="1" id="KW-0812">Transmembrane</keyword>
<dbReference type="SUPFAM" id="SSF103481">
    <property type="entry name" value="Multidrug resistance efflux transporter EmrE"/>
    <property type="match status" value="1"/>
</dbReference>
<reference evidence="2" key="1">
    <citation type="submission" date="2020-09" db="EMBL/GenBank/DDBJ databases">
        <title>Rhizobia associated with sainfoin plants.</title>
        <authorList>
            <person name="Asharfi S."/>
            <person name="Kuzmanovic N."/>
            <person name="Bunk B."/>
            <person name="Sproeer C."/>
            <person name="Becker M."/>
            <person name="Thuenen T."/>
        </authorList>
    </citation>
    <scope>NUCLEOTIDE SEQUENCE</scope>
    <source>
        <strain evidence="2">OM4</strain>
    </source>
</reference>
<sequence>MSGRTEGARRIASVCVEELSVMIVAALGVVFLGVRLTGASRLGVALVAAGAVLIAYGM</sequence>
<keyword evidence="1" id="KW-0472">Membrane</keyword>
<keyword evidence="3" id="KW-1185">Reference proteome</keyword>
<evidence type="ECO:0000313" key="2">
    <source>
        <dbReference type="EMBL" id="UVC16262.1"/>
    </source>
</evidence>
<name>A0ABY5R0R4_9HYPH</name>
<evidence type="ECO:0000313" key="3">
    <source>
        <dbReference type="Proteomes" id="UP001058098"/>
    </source>
</evidence>